<feature type="transmembrane region" description="Helical" evidence="2">
    <location>
        <begin position="40"/>
        <end position="60"/>
    </location>
</feature>
<feature type="region of interest" description="Disordered" evidence="1">
    <location>
        <begin position="73"/>
        <end position="99"/>
    </location>
</feature>
<evidence type="ECO:0000256" key="1">
    <source>
        <dbReference type="SAM" id="MobiDB-lite"/>
    </source>
</evidence>
<evidence type="ECO:0000313" key="3">
    <source>
        <dbReference type="EMBL" id="CAA9494164.1"/>
    </source>
</evidence>
<feature type="compositionally biased region" description="Basic and acidic residues" evidence="1">
    <location>
        <begin position="149"/>
        <end position="165"/>
    </location>
</feature>
<sequence>MPSQSGPQEQPSSRPSLVTLAIASASSVVAAVLVSKIWGPGTIIGAAATPVIVTFVGELLKKPAEKITVVRVSPSGTQVHERTPPPPPGEEFSERSVHRSRRRPLVIALATGLAAFAIGALVLTTSELVFGDASVASGGKRTTVFGGDTEERSTTRRKEREKPATEPRTTTTTTTVSTPAPAETPPPGTTPAPPAGASGPTGPAPEPSTGATTP</sequence>
<protein>
    <submittedName>
        <fullName evidence="3">Uncharacterized protein</fullName>
    </submittedName>
</protein>
<keyword evidence="2" id="KW-0472">Membrane</keyword>
<keyword evidence="2" id="KW-1133">Transmembrane helix</keyword>
<name>A0A6J4SB19_9ACTN</name>
<organism evidence="3">
    <name type="scientific">uncultured Solirubrobacteraceae bacterium</name>
    <dbReference type="NCBI Taxonomy" id="1162706"/>
    <lineage>
        <taxon>Bacteria</taxon>
        <taxon>Bacillati</taxon>
        <taxon>Actinomycetota</taxon>
        <taxon>Thermoleophilia</taxon>
        <taxon>Solirubrobacterales</taxon>
        <taxon>Solirubrobacteraceae</taxon>
        <taxon>environmental samples</taxon>
    </lineage>
</organism>
<feature type="compositionally biased region" description="Pro residues" evidence="1">
    <location>
        <begin position="182"/>
        <end position="194"/>
    </location>
</feature>
<feature type="compositionally biased region" description="Low complexity" evidence="1">
    <location>
        <begin position="195"/>
        <end position="214"/>
    </location>
</feature>
<evidence type="ECO:0000256" key="2">
    <source>
        <dbReference type="SAM" id="Phobius"/>
    </source>
</evidence>
<feature type="compositionally biased region" description="Low complexity" evidence="1">
    <location>
        <begin position="166"/>
        <end position="181"/>
    </location>
</feature>
<dbReference type="AlphaFoldDB" id="A0A6J4SB19"/>
<accession>A0A6J4SB19</accession>
<dbReference type="EMBL" id="CADCVR010000052">
    <property type="protein sequence ID" value="CAA9494164.1"/>
    <property type="molecule type" value="Genomic_DNA"/>
</dbReference>
<keyword evidence="2" id="KW-0812">Transmembrane</keyword>
<feature type="region of interest" description="Disordered" evidence="1">
    <location>
        <begin position="137"/>
        <end position="214"/>
    </location>
</feature>
<proteinExistence type="predicted"/>
<gene>
    <name evidence="3" type="ORF">AVDCRST_MAG53-1699</name>
</gene>
<reference evidence="3" key="1">
    <citation type="submission" date="2020-02" db="EMBL/GenBank/DDBJ databases">
        <authorList>
            <person name="Meier V. D."/>
        </authorList>
    </citation>
    <scope>NUCLEOTIDE SEQUENCE</scope>
    <source>
        <strain evidence="3">AVDCRST_MAG53</strain>
    </source>
</reference>
<feature type="transmembrane region" description="Helical" evidence="2">
    <location>
        <begin position="105"/>
        <end position="123"/>
    </location>
</feature>